<protein>
    <recommendedName>
        <fullName evidence="3">Interferon-induced protein 44-like</fullName>
    </recommendedName>
</protein>
<evidence type="ECO:0008006" key="3">
    <source>
        <dbReference type="Google" id="ProtNLM"/>
    </source>
</evidence>
<dbReference type="Proteomes" id="UP001482620">
    <property type="component" value="Unassembled WGS sequence"/>
</dbReference>
<dbReference type="Gene3D" id="3.40.50.300">
    <property type="entry name" value="P-loop containing nucleotide triphosphate hydrolases"/>
    <property type="match status" value="1"/>
</dbReference>
<organism evidence="1 2">
    <name type="scientific">Ilyodon furcidens</name>
    <name type="common">goldbreast splitfin</name>
    <dbReference type="NCBI Taxonomy" id="33524"/>
    <lineage>
        <taxon>Eukaryota</taxon>
        <taxon>Metazoa</taxon>
        <taxon>Chordata</taxon>
        <taxon>Craniata</taxon>
        <taxon>Vertebrata</taxon>
        <taxon>Euteleostomi</taxon>
        <taxon>Actinopterygii</taxon>
        <taxon>Neopterygii</taxon>
        <taxon>Teleostei</taxon>
        <taxon>Neoteleostei</taxon>
        <taxon>Acanthomorphata</taxon>
        <taxon>Ovalentaria</taxon>
        <taxon>Atherinomorphae</taxon>
        <taxon>Cyprinodontiformes</taxon>
        <taxon>Goodeidae</taxon>
        <taxon>Ilyodon</taxon>
    </lineage>
</organism>
<dbReference type="PANTHER" id="PTHR14241">
    <property type="entry name" value="INTERFERON-INDUCED PROTEIN 44"/>
    <property type="match status" value="1"/>
</dbReference>
<proteinExistence type="predicted"/>
<keyword evidence="2" id="KW-1185">Reference proteome</keyword>
<comment type="caution">
    <text evidence="1">The sequence shown here is derived from an EMBL/GenBank/DDBJ whole genome shotgun (WGS) entry which is preliminary data.</text>
</comment>
<evidence type="ECO:0000313" key="2">
    <source>
        <dbReference type="Proteomes" id="UP001482620"/>
    </source>
</evidence>
<sequence>MYKGDLGGDRSGLAQSAIHAGSGFVDGFVFYLANTEPYSFFLQYATYKIRKDATSVYPFVFNDIMGLASHGGVQEEDVKLALKGHIKEGYKFNPESPISPDRNEFYNESPTSKDTVHLLVCVVPADKIILLQDKMKEKLRKIRKDASELNIPQVVIITKIDQFCPEIEEDLKNVYKVADLKIKMETFSADVGVPMNCIFPVKNYHEEIALKDEVDSLILCALRSIINFCDDFIHFSHSRYEPV</sequence>
<dbReference type="EMBL" id="JAHRIQ010050458">
    <property type="protein sequence ID" value="MEQ2238032.1"/>
    <property type="molecule type" value="Genomic_DNA"/>
</dbReference>
<gene>
    <name evidence="1" type="ORF">ILYODFUR_029189</name>
</gene>
<dbReference type="SUPFAM" id="SSF52540">
    <property type="entry name" value="P-loop containing nucleoside triphosphate hydrolases"/>
    <property type="match status" value="1"/>
</dbReference>
<evidence type="ECO:0000313" key="1">
    <source>
        <dbReference type="EMBL" id="MEQ2238032.1"/>
    </source>
</evidence>
<dbReference type="InterPro" id="IPR027417">
    <property type="entry name" value="P-loop_NTPase"/>
</dbReference>
<name>A0ABV0U0C6_9TELE</name>
<reference evidence="1 2" key="1">
    <citation type="submission" date="2021-06" db="EMBL/GenBank/DDBJ databases">
        <authorList>
            <person name="Palmer J.M."/>
        </authorList>
    </citation>
    <scope>NUCLEOTIDE SEQUENCE [LARGE SCALE GENOMIC DNA]</scope>
    <source>
        <strain evidence="2">if_2019</strain>
        <tissue evidence="1">Muscle</tissue>
    </source>
</reference>
<accession>A0ABV0U0C6</accession>
<dbReference type="PANTHER" id="PTHR14241:SF1">
    <property type="entry name" value="INTERFERON-INDUCED PROTEIN 44-RELATED"/>
    <property type="match status" value="1"/>
</dbReference>